<reference evidence="4" key="1">
    <citation type="journal article" date="2019" name="Int. J. Syst. Evol. Microbiol.">
        <title>The Global Catalogue of Microorganisms (GCM) 10K type strain sequencing project: providing services to taxonomists for standard genome sequencing and annotation.</title>
        <authorList>
            <consortium name="The Broad Institute Genomics Platform"/>
            <consortium name="The Broad Institute Genome Sequencing Center for Infectious Disease"/>
            <person name="Wu L."/>
            <person name="Ma J."/>
        </authorList>
    </citation>
    <scope>NUCLEOTIDE SEQUENCE [LARGE SCALE GENOMIC DNA]</scope>
    <source>
        <strain evidence="4">JCM 13002</strain>
    </source>
</reference>
<gene>
    <name evidence="3" type="ORF">GCM10009663_30200</name>
</gene>
<dbReference type="EMBL" id="BAAALD010000025">
    <property type="protein sequence ID" value="GAA1084520.1"/>
    <property type="molecule type" value="Genomic_DNA"/>
</dbReference>
<evidence type="ECO:0000256" key="2">
    <source>
        <dbReference type="SAM" id="Phobius"/>
    </source>
</evidence>
<keyword evidence="4" id="KW-1185">Reference proteome</keyword>
<organism evidence="3 4">
    <name type="scientific">Kitasatospora arboriphila</name>
    <dbReference type="NCBI Taxonomy" id="258052"/>
    <lineage>
        <taxon>Bacteria</taxon>
        <taxon>Bacillati</taxon>
        <taxon>Actinomycetota</taxon>
        <taxon>Actinomycetes</taxon>
        <taxon>Kitasatosporales</taxon>
        <taxon>Streptomycetaceae</taxon>
        <taxon>Kitasatospora</taxon>
    </lineage>
</organism>
<evidence type="ECO:0000313" key="3">
    <source>
        <dbReference type="EMBL" id="GAA1084520.1"/>
    </source>
</evidence>
<accession>A0ABP4E0Q5</accession>
<keyword evidence="2" id="KW-0812">Transmembrane</keyword>
<sequence>MSAHGDHDMGHTVAGWTGSLLAVAGTAVAGTAFAAGSTAVLWAGLALLPAAALTTWLLHLAGWGKATGPRPPGRRDWRLRDAHARHGHPDCLGCRLAGRGHRAPAPAPAPAPGRAVPAPERVRVQARTGTEPVRAASRTAS</sequence>
<proteinExistence type="predicted"/>
<feature type="region of interest" description="Disordered" evidence="1">
    <location>
        <begin position="95"/>
        <end position="141"/>
    </location>
</feature>
<feature type="transmembrane region" description="Helical" evidence="2">
    <location>
        <begin position="39"/>
        <end position="61"/>
    </location>
</feature>
<feature type="transmembrane region" description="Helical" evidence="2">
    <location>
        <begin position="12"/>
        <end position="33"/>
    </location>
</feature>
<dbReference type="Proteomes" id="UP001499987">
    <property type="component" value="Unassembled WGS sequence"/>
</dbReference>
<keyword evidence="2" id="KW-1133">Transmembrane helix</keyword>
<dbReference type="NCBIfam" id="NF041681">
    <property type="entry name" value="HGxxPAAW"/>
    <property type="match status" value="1"/>
</dbReference>
<name>A0ABP4E0Q5_9ACTN</name>
<protein>
    <submittedName>
        <fullName evidence="3">Uncharacterized protein</fullName>
    </submittedName>
</protein>
<dbReference type="RefSeq" id="WP_344624116.1">
    <property type="nucleotide sequence ID" value="NZ_BAAALD010000025.1"/>
</dbReference>
<evidence type="ECO:0000313" key="4">
    <source>
        <dbReference type="Proteomes" id="UP001499987"/>
    </source>
</evidence>
<evidence type="ECO:0000256" key="1">
    <source>
        <dbReference type="SAM" id="MobiDB-lite"/>
    </source>
</evidence>
<keyword evidence="2" id="KW-0472">Membrane</keyword>
<comment type="caution">
    <text evidence="3">The sequence shown here is derived from an EMBL/GenBank/DDBJ whole genome shotgun (WGS) entry which is preliminary data.</text>
</comment>